<name>A0A0F9U1V3_9ZZZZ</name>
<dbReference type="GO" id="GO:0044781">
    <property type="term" value="P:bacterial-type flagellum organization"/>
    <property type="evidence" value="ECO:0007669"/>
    <property type="project" value="InterPro"/>
</dbReference>
<dbReference type="EMBL" id="LAZR01000140">
    <property type="protein sequence ID" value="KKN87235.1"/>
    <property type="molecule type" value="Genomic_DNA"/>
</dbReference>
<evidence type="ECO:0000313" key="1">
    <source>
        <dbReference type="EMBL" id="KKN87235.1"/>
    </source>
</evidence>
<sequence>MYQFSYAEVAQDVEVDARDRERQALDHSIALLKTAEANGPRSRDAIEAIYTTRSLWAILVEDLASAENGLPDELRAELISVGLWIMREAEDIRIGKSQNFKGIIEITTLIRNGLN</sequence>
<dbReference type="NCBIfam" id="NF009434">
    <property type="entry name" value="PRK12793.1"/>
    <property type="match status" value="1"/>
</dbReference>
<protein>
    <recommendedName>
        <fullName evidence="2">Flagellar biosynthesis regulatory protein FlaF</fullName>
    </recommendedName>
</protein>
<dbReference type="Pfam" id="PF07309">
    <property type="entry name" value="FlaF"/>
    <property type="match status" value="1"/>
</dbReference>
<proteinExistence type="predicted"/>
<comment type="caution">
    <text evidence="1">The sequence shown here is derived from an EMBL/GenBank/DDBJ whole genome shotgun (WGS) entry which is preliminary data.</text>
</comment>
<accession>A0A0F9U1V3</accession>
<evidence type="ECO:0008006" key="2">
    <source>
        <dbReference type="Google" id="ProtNLM"/>
    </source>
</evidence>
<gene>
    <name evidence="1" type="ORF">LCGC14_0260810</name>
</gene>
<dbReference type="InterPro" id="IPR010845">
    <property type="entry name" value="FlaF"/>
</dbReference>
<organism evidence="1">
    <name type="scientific">marine sediment metagenome</name>
    <dbReference type="NCBI Taxonomy" id="412755"/>
    <lineage>
        <taxon>unclassified sequences</taxon>
        <taxon>metagenomes</taxon>
        <taxon>ecological metagenomes</taxon>
    </lineage>
</organism>
<reference evidence="1" key="1">
    <citation type="journal article" date="2015" name="Nature">
        <title>Complex archaea that bridge the gap between prokaryotes and eukaryotes.</title>
        <authorList>
            <person name="Spang A."/>
            <person name="Saw J.H."/>
            <person name="Jorgensen S.L."/>
            <person name="Zaremba-Niedzwiedzka K."/>
            <person name="Martijn J."/>
            <person name="Lind A.E."/>
            <person name="van Eijk R."/>
            <person name="Schleper C."/>
            <person name="Guy L."/>
            <person name="Ettema T.J."/>
        </authorList>
    </citation>
    <scope>NUCLEOTIDE SEQUENCE</scope>
</reference>
<dbReference type="AlphaFoldDB" id="A0A0F9U1V3"/>